<evidence type="ECO:0000256" key="1">
    <source>
        <dbReference type="ARBA" id="ARBA00005776"/>
    </source>
</evidence>
<feature type="domain" description="HD" evidence="5">
    <location>
        <begin position="75"/>
        <end position="205"/>
    </location>
</feature>
<dbReference type="PANTHER" id="PTHR11373:SF4">
    <property type="entry name" value="DEOXYNUCLEOSIDE TRIPHOSPHATE TRIPHOSPHOHYDROLASE SAMHD1"/>
    <property type="match status" value="1"/>
</dbReference>
<evidence type="ECO:0000259" key="5">
    <source>
        <dbReference type="PROSITE" id="PS51831"/>
    </source>
</evidence>
<dbReference type="Pfam" id="PF01966">
    <property type="entry name" value="HD"/>
    <property type="match status" value="1"/>
</dbReference>
<gene>
    <name evidence="6" type="ORF">ROHU_005380</name>
</gene>
<dbReference type="Proteomes" id="UP000290572">
    <property type="component" value="Unassembled WGS sequence"/>
</dbReference>
<keyword evidence="7" id="KW-1185">Reference proteome</keyword>
<dbReference type="EMBL" id="QBIY01011923">
    <property type="protein sequence ID" value="RXN27972.1"/>
    <property type="molecule type" value="Genomic_DNA"/>
</dbReference>
<dbReference type="GO" id="GO:0045088">
    <property type="term" value="P:regulation of innate immune response"/>
    <property type="evidence" value="ECO:0007669"/>
    <property type="project" value="TreeGrafter"/>
</dbReference>
<dbReference type="Gene3D" id="3.30.70.2760">
    <property type="match status" value="1"/>
</dbReference>
<keyword evidence="6" id="KW-0378">Hydrolase</keyword>
<dbReference type="GO" id="GO:0005634">
    <property type="term" value="C:nucleus"/>
    <property type="evidence" value="ECO:0007669"/>
    <property type="project" value="TreeGrafter"/>
</dbReference>
<comment type="similarity">
    <text evidence="2">Belongs to the beta/gamma-crystallin family.</text>
</comment>
<evidence type="ECO:0000256" key="2">
    <source>
        <dbReference type="ARBA" id="ARBA00009646"/>
    </source>
</evidence>
<organism evidence="6 7">
    <name type="scientific">Labeo rohita</name>
    <name type="common">Indian major carp</name>
    <name type="synonym">Cyprinus rohita</name>
    <dbReference type="NCBI Taxonomy" id="84645"/>
    <lineage>
        <taxon>Eukaryota</taxon>
        <taxon>Metazoa</taxon>
        <taxon>Chordata</taxon>
        <taxon>Craniata</taxon>
        <taxon>Vertebrata</taxon>
        <taxon>Euteleostomi</taxon>
        <taxon>Actinopterygii</taxon>
        <taxon>Neopterygii</taxon>
        <taxon>Teleostei</taxon>
        <taxon>Ostariophysi</taxon>
        <taxon>Cypriniformes</taxon>
        <taxon>Cyprinidae</taxon>
        <taxon>Labeoninae</taxon>
        <taxon>Labeonini</taxon>
        <taxon>Labeo</taxon>
    </lineage>
</organism>
<dbReference type="GO" id="GO:0006203">
    <property type="term" value="P:dGTP catabolic process"/>
    <property type="evidence" value="ECO:0007669"/>
    <property type="project" value="TreeGrafter"/>
</dbReference>
<comment type="caution">
    <text evidence="6">The sequence shown here is derived from an EMBL/GenBank/DDBJ whole genome shotgun (WGS) entry which is preliminary data.</text>
</comment>
<dbReference type="SUPFAM" id="SSF109604">
    <property type="entry name" value="HD-domain/PDEase-like"/>
    <property type="match status" value="1"/>
</dbReference>
<dbReference type="PRINTS" id="PR01367">
    <property type="entry name" value="BGCRYSTALLIN"/>
</dbReference>
<evidence type="ECO:0000259" key="4">
    <source>
        <dbReference type="PROSITE" id="PS50915"/>
    </source>
</evidence>
<comment type="similarity">
    <text evidence="1">Belongs to the SAMHD1 family.</text>
</comment>
<feature type="domain" description="Beta/gamma crystallin 'Greek key'" evidence="4">
    <location>
        <begin position="519"/>
        <end position="560"/>
    </location>
</feature>
<evidence type="ECO:0000313" key="7">
    <source>
        <dbReference type="Proteomes" id="UP000290572"/>
    </source>
</evidence>
<dbReference type="InterPro" id="IPR006674">
    <property type="entry name" value="HD_domain"/>
</dbReference>
<reference evidence="6 7" key="1">
    <citation type="submission" date="2018-03" db="EMBL/GenBank/DDBJ databases">
        <title>Draft genome sequence of Rohu Carp (Labeo rohita).</title>
        <authorList>
            <person name="Das P."/>
            <person name="Kushwaha B."/>
            <person name="Joshi C.G."/>
            <person name="Kumar D."/>
            <person name="Nagpure N.S."/>
            <person name="Sahoo L."/>
            <person name="Das S.P."/>
            <person name="Bit A."/>
            <person name="Patnaik S."/>
            <person name="Meher P.K."/>
            <person name="Jayasankar P."/>
            <person name="Koringa P.G."/>
            <person name="Patel N.V."/>
            <person name="Hinsu A.T."/>
            <person name="Kumar R."/>
            <person name="Pandey M."/>
            <person name="Agarwal S."/>
            <person name="Srivastava S."/>
            <person name="Singh M."/>
            <person name="Iquebal M.A."/>
            <person name="Jaiswal S."/>
            <person name="Angadi U.B."/>
            <person name="Kumar N."/>
            <person name="Raza M."/>
            <person name="Shah T.M."/>
            <person name="Rai A."/>
            <person name="Jena J.K."/>
        </authorList>
    </citation>
    <scope>NUCLEOTIDE SEQUENCE [LARGE SCALE GENOMIC DNA]</scope>
    <source>
        <strain evidence="6">DASCIFA01</strain>
        <tissue evidence="6">Testis</tissue>
    </source>
</reference>
<dbReference type="InterPro" id="IPR001064">
    <property type="entry name" value="Beta/gamma_crystallin"/>
</dbReference>
<dbReference type="Pfam" id="PF00030">
    <property type="entry name" value="Crystall"/>
    <property type="match status" value="2"/>
</dbReference>
<dbReference type="InterPro" id="IPR050135">
    <property type="entry name" value="dGTPase-like"/>
</dbReference>
<protein>
    <submittedName>
        <fullName evidence="6">Deoxynucleoside triphosphate triphosphohydrolase SAMHD1-like protein</fullName>
    </submittedName>
</protein>
<dbReference type="InterPro" id="IPR011024">
    <property type="entry name" value="G_crystallin-like"/>
</dbReference>
<dbReference type="GO" id="GO:0051607">
    <property type="term" value="P:defense response to virus"/>
    <property type="evidence" value="ECO:0007669"/>
    <property type="project" value="TreeGrafter"/>
</dbReference>
<keyword evidence="3" id="KW-0677">Repeat</keyword>
<evidence type="ECO:0000313" key="6">
    <source>
        <dbReference type="EMBL" id="RXN27972.1"/>
    </source>
</evidence>
<accession>A0A498N8E1</accession>
<dbReference type="SUPFAM" id="SSF49695">
    <property type="entry name" value="gamma-Crystallin-like"/>
    <property type="match status" value="1"/>
</dbReference>
<dbReference type="Gene3D" id="1.10.3210.10">
    <property type="entry name" value="Hypothetical protein af1432"/>
    <property type="match status" value="1"/>
</dbReference>
<dbReference type="InterPro" id="IPR003607">
    <property type="entry name" value="HD/PDEase_dom"/>
</dbReference>
<dbReference type="SMART" id="SM00247">
    <property type="entry name" value="XTALbg"/>
    <property type="match status" value="2"/>
</dbReference>
<dbReference type="PROSITE" id="PS51831">
    <property type="entry name" value="HD"/>
    <property type="match status" value="1"/>
</dbReference>
<evidence type="ECO:0000256" key="3">
    <source>
        <dbReference type="ARBA" id="ARBA00022737"/>
    </source>
</evidence>
<dbReference type="AlphaFoldDB" id="A0A498N8E1"/>
<dbReference type="GO" id="GO:0008832">
    <property type="term" value="F:dGTPase activity"/>
    <property type="evidence" value="ECO:0007669"/>
    <property type="project" value="TreeGrafter"/>
</dbReference>
<dbReference type="CDD" id="cd00077">
    <property type="entry name" value="HDc"/>
    <property type="match status" value="1"/>
</dbReference>
<dbReference type="SMART" id="SM00471">
    <property type="entry name" value="HDc"/>
    <property type="match status" value="1"/>
</dbReference>
<proteinExistence type="inferred from homology"/>
<dbReference type="STRING" id="84645.A0A498N8E1"/>
<sequence length="647" mass="75409">MLWETVKDKSSDDLKKCSLDFPNEHMKIFNDPIHGHIELHPLLVKIIDTPQFQRLRHIKQLGGKYLVYPGASHNRFEHSLGVAYLAGRLVKILHDNQPELKITKQDFLCVQIAGLCHDLGLSDDIPQNWKHEQMSVKMFKHIVETLKKKNKDVLKEHGLNDKDVLFIEELIEGASTKGRGEDKSFLYEIVANKLNGIDVDKWDYFARDCHHLGIQNSFDHLRLMKFARVCKVKDKMNDNCWRYHICFRDKEADNINEMFRTRYTLHRQAYQHKIGNIIEIQFSKALIEADRDLHKDKPEDMFTISAAIKNVAEYTKLTDGIFEQILSSSSPYLKNAQNTLNRIFLSRELPKFVGEARIMEENKYKKMLEKLNKTWKEAVEKYNGTNPAVPLNADHFSIYVVDLDHGMKGKKTFSNIYFYSKRDNKNASCIEDYQVSSLLPDNFSEELVRVYCDTTDGKVVEEAEKCFKEWCKSNFGLTCNIIFYEDKFFQGNHYKCSCDHPNLNVSQLKCCSSIYVESGTWLLYEKSDYTGVKYVLTRGEYPNFQLWKDPKDLCSVKMHSDTSSKFEIHLYEKEEFEDPVYETTVDCLSVESKFGIKEVRSCRVINGVWKLYEGCDYAEPSYPLQEGEYRNPTSWGANNPAKSFKLE</sequence>
<dbReference type="Gene3D" id="2.60.20.10">
    <property type="entry name" value="Crystallins"/>
    <property type="match status" value="2"/>
</dbReference>
<dbReference type="PROSITE" id="PS50915">
    <property type="entry name" value="CRYSTALLIN_BETA_GAMMA"/>
    <property type="match status" value="1"/>
</dbReference>
<name>A0A498N8E1_LABRO</name>
<dbReference type="PANTHER" id="PTHR11373">
    <property type="entry name" value="DEOXYNUCLEOSIDE TRIPHOSPHATE TRIPHOSPHOHYDROLASE"/>
    <property type="match status" value="1"/>
</dbReference>